<proteinExistence type="predicted"/>
<evidence type="ECO:0000256" key="2">
    <source>
        <dbReference type="SAM" id="MobiDB-lite"/>
    </source>
</evidence>
<reference evidence="3 4" key="1">
    <citation type="submission" date="2019-03" db="EMBL/GenBank/DDBJ databases">
        <title>The genome sequence of a newly discovered highly antifungal drug resistant Aspergillus species, Aspergillus tanneri NIH 1004.</title>
        <authorList>
            <person name="Mounaud S."/>
            <person name="Singh I."/>
            <person name="Joardar V."/>
            <person name="Pakala S."/>
            <person name="Pakala S."/>
            <person name="Venepally P."/>
            <person name="Hoover J."/>
            <person name="Nierman W."/>
            <person name="Chung J."/>
            <person name="Losada L."/>
        </authorList>
    </citation>
    <scope>NUCLEOTIDE SEQUENCE [LARGE SCALE GENOMIC DNA]</scope>
    <source>
        <strain evidence="3 4">NIH1004</strain>
    </source>
</reference>
<keyword evidence="1" id="KW-0233">DNA recombination</keyword>
<dbReference type="Gene3D" id="1.10.443.10">
    <property type="entry name" value="Intergrase catalytic core"/>
    <property type="match status" value="1"/>
</dbReference>
<dbReference type="GO" id="GO:0015074">
    <property type="term" value="P:DNA integration"/>
    <property type="evidence" value="ECO:0007669"/>
    <property type="project" value="InterPro"/>
</dbReference>
<dbReference type="VEuPathDB" id="FungiDB:EYZ11_008356"/>
<dbReference type="Proteomes" id="UP000308092">
    <property type="component" value="Unassembled WGS sequence"/>
</dbReference>
<dbReference type="Pfam" id="PF11917">
    <property type="entry name" value="DUF3435"/>
    <property type="match status" value="1"/>
</dbReference>
<sequence>MSKGGKQKVDRRAVAAANGYVRGANREQDQHRCEYYYSDESLSLQDKVLSVYVLWASEEDEELRGEGLHEGQPAPDLATVKDFIRFYIFSSHGMISLRPTKSSVLNFAERFFAGFARLTKSVFDKKDTQDVYRWIAKSLVKDEIIEDKKRAKHMFTHCDLTNILVSLWNDDDPVFIHPRYRVQLTFAILIYCYSGARIGTFIPDTSKADVRGLRYEDIELYIYRRPDGEIELFFRLSEIWVKNNDNPKNTVFRVAMREHGKLRFNPVAFLLEMAFQDGAFLHMDSLESLKRWNPDHNEPTPLLWDPSVAKEPVLRRVTRFGGISKSPWTRECFCRLFRAVVSNAGYPEIITIHTLRRGLANRLDKVATEAERSQILTQKDPNIFGRSYIDSTSALSSMDAFLGEAMRLDHIEYLRGVGKYRAIGYPRQLPAERQHAIRQNKDLQDLEQRLRELTAQQAVNDSDKIKDEDEDEDEDKDLDGADEDDKFAIKLTKKQVQVLKTRLYNTELAKYRDEWIQSRVETQVKSGGKASDVIVYNDITHCLFRAQPDRQRVAEMMPSDKLLSYQETLSMVENLLSYCTKDYNVFYRPGEEPVNGRCPVGGSSLARGGLIMFKIAKSRNAAGP</sequence>
<dbReference type="PANTHER" id="PTHR37535:SF3">
    <property type="entry name" value="FLUG DOMAIN-CONTAINING PROTEIN"/>
    <property type="match status" value="1"/>
</dbReference>
<dbReference type="STRING" id="1220188.A0A4S3JAM4"/>
<accession>A0A4S3JAM4</accession>
<dbReference type="InterPro" id="IPR011010">
    <property type="entry name" value="DNA_brk_join_enz"/>
</dbReference>
<dbReference type="SUPFAM" id="SSF56349">
    <property type="entry name" value="DNA breaking-rejoining enzymes"/>
    <property type="match status" value="1"/>
</dbReference>
<dbReference type="GO" id="GO:0003677">
    <property type="term" value="F:DNA binding"/>
    <property type="evidence" value="ECO:0007669"/>
    <property type="project" value="InterPro"/>
</dbReference>
<dbReference type="InterPro" id="IPR013762">
    <property type="entry name" value="Integrase-like_cat_sf"/>
</dbReference>
<feature type="region of interest" description="Disordered" evidence="2">
    <location>
        <begin position="457"/>
        <end position="481"/>
    </location>
</feature>
<name>A0A4S3JAM4_9EURO</name>
<dbReference type="AlphaFoldDB" id="A0A4S3JAM4"/>
<evidence type="ECO:0000313" key="3">
    <source>
        <dbReference type="EMBL" id="THC92169.1"/>
    </source>
</evidence>
<protein>
    <submittedName>
        <fullName evidence="3">Uncharacterized protein</fullName>
    </submittedName>
</protein>
<feature type="compositionally biased region" description="Acidic residues" evidence="2">
    <location>
        <begin position="468"/>
        <end position="481"/>
    </location>
</feature>
<dbReference type="InterPro" id="IPR021842">
    <property type="entry name" value="DUF3435"/>
</dbReference>
<evidence type="ECO:0000313" key="4">
    <source>
        <dbReference type="Proteomes" id="UP000308092"/>
    </source>
</evidence>
<dbReference type="GO" id="GO:0006310">
    <property type="term" value="P:DNA recombination"/>
    <property type="evidence" value="ECO:0007669"/>
    <property type="project" value="UniProtKB-KW"/>
</dbReference>
<dbReference type="PANTHER" id="PTHR37535">
    <property type="entry name" value="FLUG DOMAIN PROTEIN"/>
    <property type="match status" value="1"/>
</dbReference>
<keyword evidence="4" id="KW-1185">Reference proteome</keyword>
<comment type="caution">
    <text evidence="3">The sequence shown here is derived from an EMBL/GenBank/DDBJ whole genome shotgun (WGS) entry which is preliminary data.</text>
</comment>
<organism evidence="3 4">
    <name type="scientific">Aspergillus tanneri</name>
    <dbReference type="NCBI Taxonomy" id="1220188"/>
    <lineage>
        <taxon>Eukaryota</taxon>
        <taxon>Fungi</taxon>
        <taxon>Dikarya</taxon>
        <taxon>Ascomycota</taxon>
        <taxon>Pezizomycotina</taxon>
        <taxon>Eurotiomycetes</taxon>
        <taxon>Eurotiomycetidae</taxon>
        <taxon>Eurotiales</taxon>
        <taxon>Aspergillaceae</taxon>
        <taxon>Aspergillus</taxon>
        <taxon>Aspergillus subgen. Circumdati</taxon>
    </lineage>
</organism>
<evidence type="ECO:0000256" key="1">
    <source>
        <dbReference type="ARBA" id="ARBA00023172"/>
    </source>
</evidence>
<dbReference type="EMBL" id="SOSA01000354">
    <property type="protein sequence ID" value="THC92169.1"/>
    <property type="molecule type" value="Genomic_DNA"/>
</dbReference>
<gene>
    <name evidence="3" type="ORF">EYZ11_008356</name>
</gene>